<dbReference type="InterPro" id="IPR025602">
    <property type="entry name" value="BCP1_family"/>
</dbReference>
<feature type="compositionally biased region" description="Basic residues" evidence="2">
    <location>
        <begin position="1"/>
        <end position="13"/>
    </location>
</feature>
<sequence length="83" mass="9780">MERKTPTKQKSKKSKDEDAPVLYPKLEDEIFRELSSWSFTFPIRTEQPAQEEMKNYKEMGLVMAVKADEIPKFRKKLEALVSE</sequence>
<name>A0A5J9TNF8_9POAL</name>
<comment type="similarity">
    <text evidence="1">Belongs to the BCP1 family.</text>
</comment>
<evidence type="ECO:0000256" key="2">
    <source>
        <dbReference type="SAM" id="MobiDB-lite"/>
    </source>
</evidence>
<dbReference type="Gramene" id="TVU12815">
    <property type="protein sequence ID" value="TVU12815"/>
    <property type="gene ID" value="EJB05_46476"/>
</dbReference>
<dbReference type="PANTHER" id="PTHR13261:SF0">
    <property type="entry name" value="BRCA2 AND CDKN1A-INTERACTING PROTEIN"/>
    <property type="match status" value="1"/>
</dbReference>
<protein>
    <submittedName>
        <fullName evidence="3">Uncharacterized protein</fullName>
    </submittedName>
</protein>
<dbReference type="Proteomes" id="UP000324897">
    <property type="component" value="Chromosome 3"/>
</dbReference>
<organism evidence="3 4">
    <name type="scientific">Eragrostis curvula</name>
    <name type="common">weeping love grass</name>
    <dbReference type="NCBI Taxonomy" id="38414"/>
    <lineage>
        <taxon>Eukaryota</taxon>
        <taxon>Viridiplantae</taxon>
        <taxon>Streptophyta</taxon>
        <taxon>Embryophyta</taxon>
        <taxon>Tracheophyta</taxon>
        <taxon>Spermatophyta</taxon>
        <taxon>Magnoliopsida</taxon>
        <taxon>Liliopsida</taxon>
        <taxon>Poales</taxon>
        <taxon>Poaceae</taxon>
        <taxon>PACMAD clade</taxon>
        <taxon>Chloridoideae</taxon>
        <taxon>Eragrostideae</taxon>
        <taxon>Eragrostidinae</taxon>
        <taxon>Eragrostis</taxon>
    </lineage>
</organism>
<proteinExistence type="inferred from homology"/>
<dbReference type="AlphaFoldDB" id="A0A5J9TNF8"/>
<comment type="caution">
    <text evidence="3">The sequence shown here is derived from an EMBL/GenBank/DDBJ whole genome shotgun (WGS) entry which is preliminary data.</text>
</comment>
<reference evidence="3 4" key="1">
    <citation type="journal article" date="2019" name="Sci. Rep.">
        <title>A high-quality genome of Eragrostis curvula grass provides insights into Poaceae evolution and supports new strategies to enhance forage quality.</title>
        <authorList>
            <person name="Carballo J."/>
            <person name="Santos B.A.C.M."/>
            <person name="Zappacosta D."/>
            <person name="Garbus I."/>
            <person name="Selva J.P."/>
            <person name="Gallo C.A."/>
            <person name="Diaz A."/>
            <person name="Albertini E."/>
            <person name="Caccamo M."/>
            <person name="Echenique V."/>
        </authorList>
    </citation>
    <scope>NUCLEOTIDE SEQUENCE [LARGE SCALE GENOMIC DNA]</scope>
    <source>
        <strain evidence="4">cv. Victoria</strain>
        <tissue evidence="3">Leaf</tissue>
    </source>
</reference>
<accession>A0A5J9TNF8</accession>
<dbReference type="EMBL" id="RWGY01000039">
    <property type="protein sequence ID" value="TVU12815.1"/>
    <property type="molecule type" value="Genomic_DNA"/>
</dbReference>
<dbReference type="PANTHER" id="PTHR13261">
    <property type="entry name" value="BRCA2 AND CDKN1A INTERACTING PROTEIN"/>
    <property type="match status" value="1"/>
</dbReference>
<dbReference type="OrthoDB" id="27543at2759"/>
<dbReference type="GO" id="GO:0005634">
    <property type="term" value="C:nucleus"/>
    <property type="evidence" value="ECO:0007669"/>
    <property type="project" value="TreeGrafter"/>
</dbReference>
<keyword evidence="4" id="KW-1185">Reference proteome</keyword>
<feature type="region of interest" description="Disordered" evidence="2">
    <location>
        <begin position="1"/>
        <end position="20"/>
    </location>
</feature>
<gene>
    <name evidence="3" type="ORF">EJB05_46476</name>
</gene>
<evidence type="ECO:0000313" key="4">
    <source>
        <dbReference type="Proteomes" id="UP000324897"/>
    </source>
</evidence>
<evidence type="ECO:0000256" key="1">
    <source>
        <dbReference type="ARBA" id="ARBA00006781"/>
    </source>
</evidence>
<evidence type="ECO:0000313" key="3">
    <source>
        <dbReference type="EMBL" id="TVU12815.1"/>
    </source>
</evidence>